<name>A0A2Z4FJX4_9DELT</name>
<protein>
    <submittedName>
        <fullName evidence="1">Uncharacterized protein</fullName>
    </submittedName>
</protein>
<accession>A0A2Z4FJX4</accession>
<dbReference type="RefSeq" id="WP_111333090.1">
    <property type="nucleotide sequence ID" value="NZ_CP030032.1"/>
</dbReference>
<dbReference type="InterPro" id="IPR024163">
    <property type="entry name" value="Aerotolerance_reg_N"/>
</dbReference>
<reference evidence="1 2" key="1">
    <citation type="submission" date="2018-06" db="EMBL/GenBank/DDBJ databases">
        <title>Lujinxingia sediminis gen. nov. sp. nov., a new facultative anaerobic member of the class Deltaproteobacteria, and proposal of Lujinxingaceae fam. nov.</title>
        <authorList>
            <person name="Guo L.-Y."/>
            <person name="Li C.-M."/>
            <person name="Wang S."/>
            <person name="Du Z.-J."/>
        </authorList>
    </citation>
    <scope>NUCLEOTIDE SEQUENCE [LARGE SCALE GENOMIC DNA]</scope>
    <source>
        <strain evidence="1 2">FA350</strain>
    </source>
</reference>
<dbReference type="KEGG" id="bsed:DN745_06310"/>
<dbReference type="Pfam" id="PF13519">
    <property type="entry name" value="VWA_2"/>
    <property type="match status" value="1"/>
</dbReference>
<dbReference type="OrthoDB" id="9780136at2"/>
<keyword evidence="2" id="KW-1185">Reference proteome</keyword>
<dbReference type="InterPro" id="IPR002035">
    <property type="entry name" value="VWF_A"/>
</dbReference>
<dbReference type="Pfam" id="PF07584">
    <property type="entry name" value="BatA"/>
    <property type="match status" value="1"/>
</dbReference>
<dbReference type="AlphaFoldDB" id="A0A2Z4FJX4"/>
<dbReference type="PANTHER" id="PTHR37464">
    <property type="entry name" value="BLL2463 PROTEIN"/>
    <property type="match status" value="1"/>
</dbReference>
<dbReference type="EMBL" id="CP030032">
    <property type="protein sequence ID" value="AWV88974.1"/>
    <property type="molecule type" value="Genomic_DNA"/>
</dbReference>
<organism evidence="1 2">
    <name type="scientific">Bradymonas sediminis</name>
    <dbReference type="NCBI Taxonomy" id="1548548"/>
    <lineage>
        <taxon>Bacteria</taxon>
        <taxon>Deltaproteobacteria</taxon>
        <taxon>Bradymonadales</taxon>
        <taxon>Bradymonadaceae</taxon>
        <taxon>Bradymonas</taxon>
    </lineage>
</organism>
<evidence type="ECO:0000313" key="2">
    <source>
        <dbReference type="Proteomes" id="UP000249799"/>
    </source>
</evidence>
<dbReference type="PANTHER" id="PTHR37464:SF1">
    <property type="entry name" value="BLL2463 PROTEIN"/>
    <property type="match status" value="1"/>
</dbReference>
<dbReference type="Gene3D" id="3.40.50.410">
    <property type="entry name" value="von Willebrand factor, type A domain"/>
    <property type="match status" value="1"/>
</dbReference>
<dbReference type="InterPro" id="IPR036465">
    <property type="entry name" value="vWFA_dom_sf"/>
</dbReference>
<proteinExistence type="predicted"/>
<gene>
    <name evidence="1" type="ORF">DN745_06310</name>
</gene>
<sequence length="638" mass="71313">MQFTGLPFSTIMTLAGVVAVGVTVLYLLKLRKRRIQVPFSHLWSRVLANKRTQTSFWRRFRRILSWLLHIIMVALLAFALADPHPSDEAVKGRHLLLLIDNSASMAATDVSGGADRMDVARQKAAEILDSVGPEDRVMLAAFNEHIQPLSPFVAQASLLEKPLQEIEAVATGTSYDDALSFAADSLRGTTDAQLVLISDGAGLREATLDKFDFGENTIIRHLKVGESGGNIGVTAFNVRRYLSNKLDYELFVQVRNYFDRSVEAELEIYADGRLVDTKPIRLEANETKQDFYPSQAVAGERLEARVRLTSRDARDHFPMDNRAFAMLPKTQKASVLLVSDGNLFLEGPLMLNLNIKLKKVATAEYTPEMSGQYDVTLFDRFAPPKDILPEAGNFVFFNPPAENSPWEVSGVIEDPIITTVQKSHPLMRWITLKDLNITEASQWRTGRWDSVVASSFGKPIVVTRAEVDQKMVGIAFDIQKSDLPLRVALPVLMINIIDYFTLDDASYIPNYTTGETWAVDLGIDVDKATVTRPSGEQIEVPAFNKRALFQGDEIGFYTITASTSGENPTKVRQTIAGNLSNPEESRITPTDLELGDKEVEQGVDNLIFERNELWIWAILALLALLLLEWFSYNRRITV</sequence>
<dbReference type="SUPFAM" id="SSF53300">
    <property type="entry name" value="vWA-like"/>
    <property type="match status" value="1"/>
</dbReference>
<evidence type="ECO:0000313" key="1">
    <source>
        <dbReference type="EMBL" id="AWV88974.1"/>
    </source>
</evidence>
<dbReference type="Proteomes" id="UP000249799">
    <property type="component" value="Chromosome"/>
</dbReference>